<evidence type="ECO:0000313" key="3">
    <source>
        <dbReference type="EMBL" id="MFF5899792.1"/>
    </source>
</evidence>
<name>A0ABW6XDF5_9ACTN</name>
<evidence type="ECO:0000313" key="4">
    <source>
        <dbReference type="Proteomes" id="UP001602322"/>
    </source>
</evidence>
<dbReference type="Proteomes" id="UP001602322">
    <property type="component" value="Unassembled WGS sequence"/>
</dbReference>
<gene>
    <name evidence="3" type="ORF">ACFY8O_28220</name>
</gene>
<organism evidence="3 4">
    <name type="scientific">Streptomyces argenteolus</name>
    <dbReference type="NCBI Taxonomy" id="67274"/>
    <lineage>
        <taxon>Bacteria</taxon>
        <taxon>Bacillati</taxon>
        <taxon>Actinomycetota</taxon>
        <taxon>Actinomycetes</taxon>
        <taxon>Kitasatosporales</taxon>
        <taxon>Streptomycetaceae</taxon>
        <taxon>Streptomyces</taxon>
    </lineage>
</organism>
<reference evidence="3 4" key="1">
    <citation type="submission" date="2024-10" db="EMBL/GenBank/DDBJ databases">
        <title>The Natural Products Discovery Center: Release of the First 8490 Sequenced Strains for Exploring Actinobacteria Biosynthetic Diversity.</title>
        <authorList>
            <person name="Kalkreuter E."/>
            <person name="Kautsar S.A."/>
            <person name="Yang D."/>
            <person name="Bader C.D."/>
            <person name="Teijaro C.N."/>
            <person name="Fluegel L."/>
            <person name="Davis C.M."/>
            <person name="Simpson J.R."/>
            <person name="Lauterbach L."/>
            <person name="Steele A.D."/>
            <person name="Gui C."/>
            <person name="Meng S."/>
            <person name="Li G."/>
            <person name="Viehrig K."/>
            <person name="Ye F."/>
            <person name="Su P."/>
            <person name="Kiefer A.F."/>
            <person name="Nichols A."/>
            <person name="Cepeda A.J."/>
            <person name="Yan W."/>
            <person name="Fan B."/>
            <person name="Jiang Y."/>
            <person name="Adhikari A."/>
            <person name="Zheng C.-J."/>
            <person name="Schuster L."/>
            <person name="Cowan T.M."/>
            <person name="Smanski M.J."/>
            <person name="Chevrette M.G."/>
            <person name="De Carvalho L.P.S."/>
            <person name="Shen B."/>
        </authorList>
    </citation>
    <scope>NUCLEOTIDE SEQUENCE [LARGE SCALE GENOMIC DNA]</scope>
    <source>
        <strain evidence="3 4">NPDC012540</strain>
    </source>
</reference>
<protein>
    <submittedName>
        <fullName evidence="3">Helix-turn-helix domain-containing protein</fullName>
    </submittedName>
</protein>
<dbReference type="SMART" id="SM00530">
    <property type="entry name" value="HTH_XRE"/>
    <property type="match status" value="1"/>
</dbReference>
<dbReference type="PROSITE" id="PS50943">
    <property type="entry name" value="HTH_CROC1"/>
    <property type="match status" value="1"/>
</dbReference>
<dbReference type="Pfam" id="PF13560">
    <property type="entry name" value="HTH_31"/>
    <property type="match status" value="1"/>
</dbReference>
<dbReference type="RefSeq" id="WP_387907169.1">
    <property type="nucleotide sequence ID" value="NZ_JBIBEG010000009.1"/>
</dbReference>
<dbReference type="EMBL" id="JBIBEG010000009">
    <property type="protein sequence ID" value="MFF5899792.1"/>
    <property type="molecule type" value="Genomic_DNA"/>
</dbReference>
<feature type="region of interest" description="Disordered" evidence="1">
    <location>
        <begin position="289"/>
        <end position="316"/>
    </location>
</feature>
<keyword evidence="4" id="KW-1185">Reference proteome</keyword>
<proteinExistence type="predicted"/>
<dbReference type="InterPro" id="IPR010982">
    <property type="entry name" value="Lambda_DNA-bd_dom_sf"/>
</dbReference>
<feature type="domain" description="HTH cro/C1-type" evidence="2">
    <location>
        <begin position="16"/>
        <end position="70"/>
    </location>
</feature>
<dbReference type="CDD" id="cd00093">
    <property type="entry name" value="HTH_XRE"/>
    <property type="match status" value="1"/>
</dbReference>
<dbReference type="Pfam" id="PF19054">
    <property type="entry name" value="DUF5753"/>
    <property type="match status" value="1"/>
</dbReference>
<evidence type="ECO:0000256" key="1">
    <source>
        <dbReference type="SAM" id="MobiDB-lite"/>
    </source>
</evidence>
<accession>A0ABW6XDF5</accession>
<comment type="caution">
    <text evidence="3">The sequence shown here is derived from an EMBL/GenBank/DDBJ whole genome shotgun (WGS) entry which is preliminary data.</text>
</comment>
<dbReference type="InterPro" id="IPR001387">
    <property type="entry name" value="Cro/C1-type_HTH"/>
</dbReference>
<dbReference type="InterPro" id="IPR043917">
    <property type="entry name" value="DUF5753"/>
</dbReference>
<sequence length="316" mass="33785">MRHGPAVRRRKLGEELRGLRNASGLTSREAADLLGWHQSKVSRIETGASGVTPGDVTRLLDVYGVDDGQLRSLLQHLAGSAGGGGNGWWHAYRGLIPPQYRDFISLESQAGTARTLETSVVPGLLQTADYARAVTRSTLDGLPPAQLDSLVEIRLARQSVLYAPTPLRLSAVIDEAVLRRRVGGPEVMREQLRHLARSAQLPHVTLQLLPFEAGSYIGLTGPFVIFSFPNTSDLDVVVLDHLTSSLYLERKEDLAAYSSAFRSMQAHALSPERSLDLIVALGGDQAEPSDCPRGARCPTVPHSPAPGGGAAAAAPG</sequence>
<dbReference type="Gene3D" id="1.10.260.40">
    <property type="entry name" value="lambda repressor-like DNA-binding domains"/>
    <property type="match status" value="1"/>
</dbReference>
<dbReference type="SUPFAM" id="SSF47413">
    <property type="entry name" value="lambda repressor-like DNA-binding domains"/>
    <property type="match status" value="1"/>
</dbReference>
<evidence type="ECO:0000259" key="2">
    <source>
        <dbReference type="PROSITE" id="PS50943"/>
    </source>
</evidence>